<evidence type="ECO:0000256" key="1">
    <source>
        <dbReference type="ARBA" id="ARBA00023127"/>
    </source>
</evidence>
<evidence type="ECO:0000313" key="3">
    <source>
        <dbReference type="Proteomes" id="UP000887561"/>
    </source>
</evidence>
<dbReference type="GO" id="GO:0006357">
    <property type="term" value="P:regulation of transcription by RNA polymerase II"/>
    <property type="evidence" value="ECO:0007669"/>
    <property type="project" value="InterPro"/>
</dbReference>
<evidence type="ECO:0000313" key="4">
    <source>
        <dbReference type="WBParaSite" id="scaffold11388_cov150.g15537"/>
    </source>
</evidence>
<accession>A0A915LF96</accession>
<keyword evidence="2" id="KW-1133">Transmembrane helix</keyword>
<dbReference type="GO" id="GO:0016538">
    <property type="term" value="F:cyclin-dependent protein serine/threonine kinase regulator activity"/>
    <property type="evidence" value="ECO:0007669"/>
    <property type="project" value="InterPro"/>
</dbReference>
<keyword evidence="1" id="KW-0195">Cyclin</keyword>
<dbReference type="Proteomes" id="UP000887561">
    <property type="component" value="Unplaced"/>
</dbReference>
<dbReference type="SUPFAM" id="SSF47954">
    <property type="entry name" value="Cyclin-like"/>
    <property type="match status" value="2"/>
</dbReference>
<keyword evidence="2" id="KW-0472">Membrane</keyword>
<dbReference type="InterPro" id="IPR043198">
    <property type="entry name" value="Cyclin/Ssn8"/>
</dbReference>
<dbReference type="Gene3D" id="1.10.472.10">
    <property type="entry name" value="Cyclin-like"/>
    <property type="match status" value="2"/>
</dbReference>
<evidence type="ECO:0000256" key="2">
    <source>
        <dbReference type="SAM" id="Phobius"/>
    </source>
</evidence>
<protein>
    <submittedName>
        <fullName evidence="4">Uncharacterized protein</fullName>
    </submittedName>
</protein>
<proteinExistence type="predicted"/>
<dbReference type="AlphaFoldDB" id="A0A915LF96"/>
<dbReference type="PANTHER" id="PTHR10026">
    <property type="entry name" value="CYCLIN"/>
    <property type="match status" value="1"/>
</dbReference>
<keyword evidence="2" id="KW-0812">Transmembrane</keyword>
<dbReference type="WBParaSite" id="scaffold11388_cov150.g15537">
    <property type="protein sequence ID" value="scaffold11388_cov150.g15537"/>
    <property type="gene ID" value="scaffold11388_cov150.g15537"/>
</dbReference>
<reference evidence="4" key="1">
    <citation type="submission" date="2022-11" db="UniProtKB">
        <authorList>
            <consortium name="WormBaseParasite"/>
        </authorList>
    </citation>
    <scope>IDENTIFICATION</scope>
</reference>
<feature type="transmembrane region" description="Helical" evidence="2">
    <location>
        <begin position="310"/>
        <end position="329"/>
    </location>
</feature>
<dbReference type="InterPro" id="IPR036915">
    <property type="entry name" value="Cyclin-like_sf"/>
</dbReference>
<organism evidence="3 4">
    <name type="scientific">Meloidogyne javanica</name>
    <name type="common">Root-knot nematode worm</name>
    <dbReference type="NCBI Taxonomy" id="6303"/>
    <lineage>
        <taxon>Eukaryota</taxon>
        <taxon>Metazoa</taxon>
        <taxon>Ecdysozoa</taxon>
        <taxon>Nematoda</taxon>
        <taxon>Chromadorea</taxon>
        <taxon>Rhabditida</taxon>
        <taxon>Tylenchina</taxon>
        <taxon>Tylenchomorpha</taxon>
        <taxon>Tylenchoidea</taxon>
        <taxon>Meloidogynidae</taxon>
        <taxon>Meloidogyninae</taxon>
        <taxon>Meloidogyne</taxon>
        <taxon>Meloidogyne incognita group</taxon>
    </lineage>
</organism>
<keyword evidence="3" id="KW-1185">Reference proteome</keyword>
<sequence length="503" mass="56655">MGLACLFLAGKVEETPKKCKDLVQTAKDKYPKQFAGKNLMDELILLERILLQTIRFDLHVEHPYNFLVQYAKGFKLDKDYMSKIVTNAWTFINDSLATNLCLLWEPEVIAVALLYMSFKMARMGEGPEGEAKMGADTEWWDIYVQNLTVPMMEDICHKCNNTIEDDKYFAERCDSAVSAAISILNNSCGIYKNVTKSHPAGYEGCELFFKSMGHFGYCKGPLFGAVYTRCLSDPNIKCCKYIADTVTATVEPCCEIFSSSIANNMKEICSDKNTLCESIINIEAEKAKQACYDTFGISVAEEAVPLTMNLIVRISILFIISIVFTIVYTRNTATIKIASGLKTRATLLNLCNNTLEDDKEYARYCDVTVSSAIFGVTSNCDLYFNQTRIKTLPIDNERCEGFFNSTDHSDYCKIFLDGAYLRCMCHPIKECCMYIEDTLLAAVEPYCKIFSSNIVNNAKEICSDYKLCKTIHNLDAKKARQDCYDAFGISVAEDAVPFEIFKA</sequence>
<name>A0A915LF96_MELJA</name>